<proteinExistence type="predicted"/>
<gene>
    <name evidence="5" type="primary">LOC103519350</name>
</gene>
<dbReference type="Pfam" id="PF17921">
    <property type="entry name" value="Integrase_H2C2"/>
    <property type="match status" value="1"/>
</dbReference>
<dbReference type="InterPro" id="IPR001711">
    <property type="entry name" value="PLipase_C_Pinositol-sp_Y"/>
</dbReference>
<dbReference type="GO" id="GO:0004435">
    <property type="term" value="F:phosphatidylinositol-4,5-bisphosphate phospholipase C activity"/>
    <property type="evidence" value="ECO:0007669"/>
    <property type="project" value="InterPro"/>
</dbReference>
<evidence type="ECO:0000256" key="1">
    <source>
        <dbReference type="ARBA" id="ARBA00012493"/>
    </source>
</evidence>
<organism evidence="4 5">
    <name type="scientific">Diaphorina citri</name>
    <name type="common">Asian citrus psyllid</name>
    <dbReference type="NCBI Taxonomy" id="121845"/>
    <lineage>
        <taxon>Eukaryota</taxon>
        <taxon>Metazoa</taxon>
        <taxon>Ecdysozoa</taxon>
        <taxon>Arthropoda</taxon>
        <taxon>Hexapoda</taxon>
        <taxon>Insecta</taxon>
        <taxon>Pterygota</taxon>
        <taxon>Neoptera</taxon>
        <taxon>Paraneoptera</taxon>
        <taxon>Hemiptera</taxon>
        <taxon>Sternorrhyncha</taxon>
        <taxon>Psylloidea</taxon>
        <taxon>Psyllidae</taxon>
        <taxon>Diaphorininae</taxon>
        <taxon>Diaphorina</taxon>
    </lineage>
</organism>
<dbReference type="GeneID" id="103519350"/>
<dbReference type="AlphaFoldDB" id="A0A1S3DJ22"/>
<dbReference type="GO" id="GO:0035556">
    <property type="term" value="P:intracellular signal transduction"/>
    <property type="evidence" value="ECO:0007669"/>
    <property type="project" value="InterPro"/>
</dbReference>
<accession>A0A1S3DJ22</accession>
<dbReference type="InterPro" id="IPR036397">
    <property type="entry name" value="RNaseH_sf"/>
</dbReference>
<dbReference type="PROSITE" id="PS50008">
    <property type="entry name" value="PIPLC_Y_DOMAIN"/>
    <property type="match status" value="1"/>
</dbReference>
<dbReference type="InterPro" id="IPR001584">
    <property type="entry name" value="Integrase_cat-core"/>
</dbReference>
<dbReference type="PANTHER" id="PTHR37984:SF13">
    <property type="entry name" value="RIBONUCLEASE H"/>
    <property type="match status" value="1"/>
</dbReference>
<name>A0A1S3DJ22_DIACI</name>
<evidence type="ECO:0000313" key="4">
    <source>
        <dbReference type="Proteomes" id="UP000079169"/>
    </source>
</evidence>
<dbReference type="PROSITE" id="PS50994">
    <property type="entry name" value="INTEGRASE"/>
    <property type="match status" value="1"/>
</dbReference>
<dbReference type="GO" id="GO:0003676">
    <property type="term" value="F:nucleic acid binding"/>
    <property type="evidence" value="ECO:0007669"/>
    <property type="project" value="InterPro"/>
</dbReference>
<evidence type="ECO:0000313" key="5">
    <source>
        <dbReference type="RefSeq" id="XP_008482660.1"/>
    </source>
</evidence>
<dbReference type="EC" id="2.7.7.49" evidence="1"/>
<dbReference type="InterPro" id="IPR012337">
    <property type="entry name" value="RNaseH-like_sf"/>
</dbReference>
<dbReference type="GO" id="GO:0003964">
    <property type="term" value="F:RNA-directed DNA polymerase activity"/>
    <property type="evidence" value="ECO:0007669"/>
    <property type="project" value="UniProtKB-EC"/>
</dbReference>
<keyword evidence="4" id="KW-1185">Reference proteome</keyword>
<feature type="domain" description="Integrase catalytic" evidence="3">
    <location>
        <begin position="42"/>
        <end position="197"/>
    </location>
</feature>
<dbReference type="FunFam" id="3.30.420.10:FF:000063">
    <property type="entry name" value="Retrovirus-related Pol polyprotein from transposon 297-like Protein"/>
    <property type="match status" value="1"/>
</dbReference>
<dbReference type="GO" id="GO:0015074">
    <property type="term" value="P:DNA integration"/>
    <property type="evidence" value="ECO:0007669"/>
    <property type="project" value="InterPro"/>
</dbReference>
<dbReference type="STRING" id="121845.A0A1S3DJ22"/>
<dbReference type="InterPro" id="IPR050951">
    <property type="entry name" value="Retrovirus_Pol_polyprotein"/>
</dbReference>
<dbReference type="KEGG" id="dci:103519350"/>
<protein>
    <recommendedName>
        <fullName evidence="1">RNA-directed DNA polymerase</fullName>
        <ecNumber evidence="1">2.7.7.49</ecNumber>
    </recommendedName>
</protein>
<feature type="domain" description="PI-PLC Y-box" evidence="2">
    <location>
        <begin position="215"/>
        <end position="243"/>
    </location>
</feature>
<dbReference type="PANTHER" id="PTHR37984">
    <property type="entry name" value="PROTEIN CBG26694"/>
    <property type="match status" value="1"/>
</dbReference>
<dbReference type="RefSeq" id="XP_008482660.1">
    <property type="nucleotide sequence ID" value="XM_008484438.1"/>
</dbReference>
<dbReference type="PaxDb" id="121845-A0A1S3DJ22"/>
<sequence length="284" mass="32354">MKALARSYCYWSGMDKEIERVARSCSSCSVNANENAKVEVHPWELPDGAWQRIHIDFAGPIKGQMILVIVDAYSKWTELFVTKTTTSTWVINKLRQLFTCFGLPVTLVSDNGSQFTSKEFEDFLREQGISHLTSAPYHPSSNGLAERGVQSMKQSLRKMSEDGGTLESKIQNFLIQYRRSPHSSTGVSPFEAMFGRPMRNTLTLMKKVPKNTSRNKRCVKRSFPIGTMVQYRNYQPGPKWFVGKVVKKIGQFNYLIKLRDGSTCKRHVDQMKRSYVNSIQGGVM</sequence>
<dbReference type="Proteomes" id="UP000079169">
    <property type="component" value="Unplaced"/>
</dbReference>
<reference evidence="5" key="1">
    <citation type="submission" date="2025-08" db="UniProtKB">
        <authorList>
            <consortium name="RefSeq"/>
        </authorList>
    </citation>
    <scope>IDENTIFICATION</scope>
</reference>
<dbReference type="GO" id="GO:0006629">
    <property type="term" value="P:lipid metabolic process"/>
    <property type="evidence" value="ECO:0007669"/>
    <property type="project" value="InterPro"/>
</dbReference>
<dbReference type="Pfam" id="PF00665">
    <property type="entry name" value="rve"/>
    <property type="match status" value="1"/>
</dbReference>
<evidence type="ECO:0000259" key="2">
    <source>
        <dbReference type="PROSITE" id="PS50008"/>
    </source>
</evidence>
<dbReference type="SUPFAM" id="SSF53098">
    <property type="entry name" value="Ribonuclease H-like"/>
    <property type="match status" value="1"/>
</dbReference>
<evidence type="ECO:0000259" key="3">
    <source>
        <dbReference type="PROSITE" id="PS50994"/>
    </source>
</evidence>
<dbReference type="OMA" id="ICHASVA"/>
<dbReference type="InterPro" id="IPR041588">
    <property type="entry name" value="Integrase_H2C2"/>
</dbReference>
<dbReference type="Gene3D" id="3.30.420.10">
    <property type="entry name" value="Ribonuclease H-like superfamily/Ribonuclease H"/>
    <property type="match status" value="1"/>
</dbReference>